<feature type="transmembrane region" description="Helical" evidence="9">
    <location>
        <begin position="37"/>
        <end position="58"/>
    </location>
</feature>
<accession>A0A914HCR6</accession>
<evidence type="ECO:0000313" key="10">
    <source>
        <dbReference type="Proteomes" id="UP000887572"/>
    </source>
</evidence>
<evidence type="ECO:0000256" key="9">
    <source>
        <dbReference type="SAM" id="Phobius"/>
    </source>
</evidence>
<dbReference type="AlphaFoldDB" id="A0A914HCR6"/>
<dbReference type="InterPro" id="IPR006603">
    <property type="entry name" value="PQ-loop_rpt"/>
</dbReference>
<keyword evidence="2" id="KW-0813">Transport</keyword>
<comment type="subcellular location">
    <subcellularLocation>
        <location evidence="1 8">Membrane</location>
        <topology evidence="1 8">Multi-pass membrane protein</topology>
    </subcellularLocation>
</comment>
<evidence type="ECO:0000256" key="5">
    <source>
        <dbReference type="ARBA" id="ARBA00022989"/>
    </source>
</evidence>
<feature type="transmembrane region" description="Helical" evidence="9">
    <location>
        <begin position="102"/>
        <end position="119"/>
    </location>
</feature>
<dbReference type="PIRSF" id="PIRSF023381">
    <property type="entry name" value="MannP-dilichol_defect-1p"/>
    <property type="match status" value="1"/>
</dbReference>
<dbReference type="Pfam" id="PF04193">
    <property type="entry name" value="PQ-loop"/>
    <property type="match status" value="1"/>
</dbReference>
<evidence type="ECO:0000256" key="1">
    <source>
        <dbReference type="ARBA" id="ARBA00004141"/>
    </source>
</evidence>
<keyword evidence="3 8" id="KW-0812">Transmembrane</keyword>
<dbReference type="GO" id="GO:0016020">
    <property type="term" value="C:membrane"/>
    <property type="evidence" value="ECO:0007669"/>
    <property type="project" value="UniProtKB-SubCell"/>
</dbReference>
<dbReference type="Gene3D" id="1.20.1280.290">
    <property type="match status" value="2"/>
</dbReference>
<dbReference type="SMART" id="SM00679">
    <property type="entry name" value="CTNS"/>
    <property type="match status" value="2"/>
</dbReference>
<dbReference type="Proteomes" id="UP000887572">
    <property type="component" value="Unplaced"/>
</dbReference>
<keyword evidence="4" id="KW-0677">Repeat</keyword>
<feature type="transmembrane region" description="Helical" evidence="9">
    <location>
        <begin position="70"/>
        <end position="90"/>
    </location>
</feature>
<dbReference type="InterPro" id="IPR016817">
    <property type="entry name" value="MannP-dilichol_defect-1"/>
</dbReference>
<protein>
    <recommendedName>
        <fullName evidence="8">Solute carrier family 66 member 3</fullName>
    </recommendedName>
</protein>
<evidence type="ECO:0000256" key="6">
    <source>
        <dbReference type="ARBA" id="ARBA00023136"/>
    </source>
</evidence>
<dbReference type="GO" id="GO:0009312">
    <property type="term" value="P:oligosaccharide biosynthetic process"/>
    <property type="evidence" value="ECO:0007669"/>
    <property type="project" value="TreeGrafter"/>
</dbReference>
<evidence type="ECO:0000256" key="3">
    <source>
        <dbReference type="ARBA" id="ARBA00022692"/>
    </source>
</evidence>
<reference evidence="11" key="1">
    <citation type="submission" date="2022-11" db="UniProtKB">
        <authorList>
            <consortium name="WormBaseParasite"/>
        </authorList>
    </citation>
    <scope>IDENTIFICATION</scope>
</reference>
<dbReference type="WBParaSite" id="Gr19_v10_g1631.t1">
    <property type="protein sequence ID" value="Gr19_v10_g1631.t1"/>
    <property type="gene ID" value="Gr19_v10_g1631"/>
</dbReference>
<evidence type="ECO:0000256" key="7">
    <source>
        <dbReference type="ARBA" id="ARBA00038475"/>
    </source>
</evidence>
<feature type="transmembrane region" description="Helical" evidence="9">
    <location>
        <begin position="208"/>
        <end position="232"/>
    </location>
</feature>
<feature type="transmembrane region" description="Helical" evidence="9">
    <location>
        <begin position="126"/>
        <end position="145"/>
    </location>
</feature>
<evidence type="ECO:0000256" key="2">
    <source>
        <dbReference type="ARBA" id="ARBA00022448"/>
    </source>
</evidence>
<evidence type="ECO:0000256" key="8">
    <source>
        <dbReference type="PIRNR" id="PIRNR023381"/>
    </source>
</evidence>
<keyword evidence="10" id="KW-1185">Reference proteome</keyword>
<dbReference type="FunFam" id="1.20.1280.290:FF:000006">
    <property type="entry name" value="mannose-P-dolichol utilization defect 1 protein"/>
    <property type="match status" value="1"/>
</dbReference>
<dbReference type="PANTHER" id="PTHR12226">
    <property type="entry name" value="MANNOSE-P-DOLICHOL UTILIZATION DEFECT 1 LEC35 -RELATED"/>
    <property type="match status" value="1"/>
</dbReference>
<evidence type="ECO:0000256" key="4">
    <source>
        <dbReference type="ARBA" id="ARBA00022737"/>
    </source>
</evidence>
<organism evidence="10 11">
    <name type="scientific">Globodera rostochiensis</name>
    <name type="common">Golden nematode worm</name>
    <name type="synonym">Heterodera rostochiensis</name>
    <dbReference type="NCBI Taxonomy" id="31243"/>
    <lineage>
        <taxon>Eukaryota</taxon>
        <taxon>Metazoa</taxon>
        <taxon>Ecdysozoa</taxon>
        <taxon>Nematoda</taxon>
        <taxon>Chromadorea</taxon>
        <taxon>Rhabditida</taxon>
        <taxon>Tylenchina</taxon>
        <taxon>Tylenchomorpha</taxon>
        <taxon>Tylenchoidea</taxon>
        <taxon>Heteroderidae</taxon>
        <taxon>Heteroderinae</taxon>
        <taxon>Globodera</taxon>
    </lineage>
</organism>
<proteinExistence type="inferred from homology"/>
<sequence length="248" mass="27331">MQLSIAQRILDYLFPDKCSDIFFIDFNFFHKECAPLLISRLLGIAITLGSTFLLVPQILKIHNAKSGEGLSLLAQLLGLISAAAVSAYSYEKSFIFGQWGDSLFVAIQTTFIIVQILYFSGNFAYAVAFVSCCWSASLAIFYHYIPMPILTQLQAAVIPIVFLSKGIQIFANYRQCGTGQLSLISVSMQFGGCVARVFTSVQETAGDWLVIAPFLVSSLLNGIIFLQIIYYAKFGTSGTTTEEKKKSE</sequence>
<comment type="similarity">
    <text evidence="7">Belongs to the MPDU1 (TC 2.A.43.3) family.</text>
</comment>
<keyword evidence="5 8" id="KW-1133">Transmembrane helix</keyword>
<evidence type="ECO:0000313" key="11">
    <source>
        <dbReference type="WBParaSite" id="Gr19_v10_g1631.t1"/>
    </source>
</evidence>
<keyword evidence="6 8" id="KW-0472">Membrane</keyword>
<dbReference type="PANTHER" id="PTHR12226:SF2">
    <property type="entry name" value="MANNOSE-P-DOLICHOL UTILIZATION DEFECT 1 PROTEIN"/>
    <property type="match status" value="1"/>
</dbReference>
<name>A0A914HCR6_GLORO</name>